<dbReference type="GO" id="GO:0016757">
    <property type="term" value="F:glycosyltransferase activity"/>
    <property type="evidence" value="ECO:0007669"/>
    <property type="project" value="InterPro"/>
</dbReference>
<dbReference type="OrthoDB" id="9790710at2"/>
<evidence type="ECO:0000313" key="3">
    <source>
        <dbReference type="Proteomes" id="UP000297861"/>
    </source>
</evidence>
<organism evidence="2 3">
    <name type="scientific">Dysgonomonas capnocytophagoides</name>
    <dbReference type="NCBI Taxonomy" id="45254"/>
    <lineage>
        <taxon>Bacteria</taxon>
        <taxon>Pseudomonadati</taxon>
        <taxon>Bacteroidota</taxon>
        <taxon>Bacteroidia</taxon>
        <taxon>Bacteroidales</taxon>
        <taxon>Dysgonomonadaceae</taxon>
        <taxon>Dysgonomonas</taxon>
    </lineage>
</organism>
<comment type="caution">
    <text evidence="2">The sequence shown here is derived from an EMBL/GenBank/DDBJ whole genome shotgun (WGS) entry which is preliminary data.</text>
</comment>
<feature type="domain" description="Glycosyl transferase family 1" evidence="1">
    <location>
        <begin position="201"/>
        <end position="349"/>
    </location>
</feature>
<gene>
    <name evidence="2" type="ORF">E2605_19165</name>
</gene>
<dbReference type="AlphaFoldDB" id="A0A4Y8KTK6"/>
<keyword evidence="3" id="KW-1185">Reference proteome</keyword>
<dbReference type="PANTHER" id="PTHR12526:SF630">
    <property type="entry name" value="GLYCOSYLTRANSFERASE"/>
    <property type="match status" value="1"/>
</dbReference>
<dbReference type="PANTHER" id="PTHR12526">
    <property type="entry name" value="GLYCOSYLTRANSFERASE"/>
    <property type="match status" value="1"/>
</dbReference>
<name>A0A4Y8KTK6_9BACT</name>
<evidence type="ECO:0000313" key="2">
    <source>
        <dbReference type="EMBL" id="TFD91957.1"/>
    </source>
</evidence>
<protein>
    <submittedName>
        <fullName evidence="2">Glycosyltransferase</fullName>
    </submittedName>
</protein>
<dbReference type="Gene3D" id="3.40.50.2000">
    <property type="entry name" value="Glycogen Phosphorylase B"/>
    <property type="match status" value="1"/>
</dbReference>
<dbReference type="InterPro" id="IPR001296">
    <property type="entry name" value="Glyco_trans_1"/>
</dbReference>
<accession>A0A4Y8KTK6</accession>
<reference evidence="2 3" key="1">
    <citation type="submission" date="2019-03" db="EMBL/GenBank/DDBJ databases">
        <title>San Antonio Military Medical Center submission to MRSN (WRAIR), pending publication.</title>
        <authorList>
            <person name="Blyth D.M."/>
            <person name="Mccarthy S.L."/>
            <person name="Schall S.E."/>
            <person name="Stam J.A."/>
            <person name="Ong A.C."/>
            <person name="Mcgann P.T."/>
        </authorList>
    </citation>
    <scope>NUCLEOTIDE SEQUENCE [LARGE SCALE GENOMIC DNA]</scope>
    <source>
        <strain evidence="2 3">MRSN571793</strain>
    </source>
</reference>
<keyword evidence="2" id="KW-0808">Transferase</keyword>
<dbReference type="RefSeq" id="WP_134437621.1">
    <property type="nucleotide sequence ID" value="NZ_SOML01000019.1"/>
</dbReference>
<dbReference type="SUPFAM" id="SSF53756">
    <property type="entry name" value="UDP-Glycosyltransferase/glycogen phosphorylase"/>
    <property type="match status" value="1"/>
</dbReference>
<dbReference type="Pfam" id="PF00534">
    <property type="entry name" value="Glycos_transf_1"/>
    <property type="match status" value="1"/>
</dbReference>
<dbReference type="STRING" id="1121485.GCA_000426485_03404"/>
<evidence type="ECO:0000259" key="1">
    <source>
        <dbReference type="Pfam" id="PF00534"/>
    </source>
</evidence>
<proteinExistence type="predicted"/>
<dbReference type="Proteomes" id="UP000297861">
    <property type="component" value="Unassembled WGS sequence"/>
</dbReference>
<dbReference type="CDD" id="cd03801">
    <property type="entry name" value="GT4_PimA-like"/>
    <property type="match status" value="1"/>
</dbReference>
<dbReference type="EMBL" id="SOML01000019">
    <property type="protein sequence ID" value="TFD91957.1"/>
    <property type="molecule type" value="Genomic_DNA"/>
</dbReference>
<sequence length="382" mass="43427">MIIFAHDHKLRYDNGIFFTQGGLADNITQRYTSIYGDLTIICRAISIKPDEKNLSRIENPSVRVNAVHSSSLVISGKDKQKIRETVEKSDGVIVRLPSIIGEEVFKCAKQLKKPVLAEIVTCPWDSLWNHSLKGKVIAPVMWFKTRKSTKSADYVLYVTQQFLQRRYPTNGINIGCSDVELIDKKDNILESRLESIDKKAENSELILGTLASLHTKFKGQQYVMEAIAKLKSDGKKIKYRLAGGGDASYLHSVAKKLDIEDLIIWDGLVPHKDVFDWFAKLDLYIQPSEQEGLPRALVEAMSRACPCAGSDVGGIPELLQPEDIFKRSSWNSIYSYLKKIRKDKLKANAKHNYEKAQEYTKTSLAPIREKFYKDFKSYIESR</sequence>